<feature type="domain" description="PilZ" evidence="1">
    <location>
        <begin position="41"/>
        <end position="102"/>
    </location>
</feature>
<name>A0A3B1D2B8_9ZZZZ</name>
<evidence type="ECO:0000259" key="1">
    <source>
        <dbReference type="Pfam" id="PF07238"/>
    </source>
</evidence>
<reference evidence="2" key="1">
    <citation type="submission" date="2018-06" db="EMBL/GenBank/DDBJ databases">
        <authorList>
            <person name="Zhirakovskaya E."/>
        </authorList>
    </citation>
    <scope>NUCLEOTIDE SEQUENCE</scope>
</reference>
<dbReference type="GO" id="GO:0035438">
    <property type="term" value="F:cyclic-di-GMP binding"/>
    <property type="evidence" value="ECO:0007669"/>
    <property type="project" value="InterPro"/>
</dbReference>
<dbReference type="Gene3D" id="2.40.10.220">
    <property type="entry name" value="predicted glycosyltransferase like domains"/>
    <property type="match status" value="1"/>
</dbReference>
<accession>A0A3B1D2B8</accession>
<dbReference type="InterPro" id="IPR009875">
    <property type="entry name" value="PilZ_domain"/>
</dbReference>
<dbReference type="EMBL" id="UOGJ01000116">
    <property type="protein sequence ID" value="VAX37036.1"/>
    <property type="molecule type" value="Genomic_DNA"/>
</dbReference>
<dbReference type="Pfam" id="PF07238">
    <property type="entry name" value="PilZ"/>
    <property type="match status" value="1"/>
</dbReference>
<gene>
    <name evidence="2" type="ORF">MNBD_UNCLBAC01-1562</name>
</gene>
<proteinExistence type="predicted"/>
<sequence length="165" mass="19149">MKTENEHRVTLRYESQRRVSFDFVYDMEAKLKFQKLDEDKVSQHRAKYLGLSKNVSTEGLCFISGKKLNKGDHINLEVYLPGDTEQIHMEGEVKWCDYAQGLTAETSENQQFDTGVKLVSIEGRSVQETVYFDETYQVEWSTVLESILGKFRIMMQNKKNKEGSS</sequence>
<evidence type="ECO:0000313" key="2">
    <source>
        <dbReference type="EMBL" id="VAX37036.1"/>
    </source>
</evidence>
<protein>
    <recommendedName>
        <fullName evidence="1">PilZ domain-containing protein</fullName>
    </recommendedName>
</protein>
<organism evidence="2">
    <name type="scientific">hydrothermal vent metagenome</name>
    <dbReference type="NCBI Taxonomy" id="652676"/>
    <lineage>
        <taxon>unclassified sequences</taxon>
        <taxon>metagenomes</taxon>
        <taxon>ecological metagenomes</taxon>
    </lineage>
</organism>
<dbReference type="AlphaFoldDB" id="A0A3B1D2B8"/>